<reference evidence="2 3" key="1">
    <citation type="journal article" date="2016" name="Nat. Commun.">
        <title>Thousands of microbial genomes shed light on interconnected biogeochemical processes in an aquifer system.</title>
        <authorList>
            <person name="Anantharaman K."/>
            <person name="Brown C.T."/>
            <person name="Hug L.A."/>
            <person name="Sharon I."/>
            <person name="Castelle C.J."/>
            <person name="Probst A.J."/>
            <person name="Thomas B.C."/>
            <person name="Singh A."/>
            <person name="Wilkins M.J."/>
            <person name="Karaoz U."/>
            <person name="Brodie E.L."/>
            <person name="Williams K.H."/>
            <person name="Hubbard S.S."/>
            <person name="Banfield J.F."/>
        </authorList>
    </citation>
    <scope>NUCLEOTIDE SEQUENCE [LARGE SCALE GENOMIC DNA]</scope>
</reference>
<proteinExistence type="predicted"/>
<accession>A0A1F7YV56</accession>
<keyword evidence="1" id="KW-1133">Transmembrane helix</keyword>
<evidence type="ECO:0000256" key="1">
    <source>
        <dbReference type="SAM" id="Phobius"/>
    </source>
</evidence>
<sequence>MGLLHGSIKPMNKGVLLGLAAVIIVALAAVGYALMNRPETSSPPSPSGAMIDELTQENTPASLRELMQVTANQMCTFSDEDDSSGTIYVGGGKMRGDFTSVSEIETGTHMVSDSANIYMWFDEAPDGFKVSLADIEKFTDFGEDGQKSVDLDQSMDFECSPWAVDNSVFDLPNIEFNDFGAMVQGAGNVIEGDTTEGDSDTRAIQCGACDSLPGDASTQCRQALGC</sequence>
<dbReference type="EMBL" id="MGGP01000029">
    <property type="protein sequence ID" value="OGM31212.1"/>
    <property type="molecule type" value="Genomic_DNA"/>
</dbReference>
<dbReference type="AlphaFoldDB" id="A0A1F7YV56"/>
<gene>
    <name evidence="2" type="ORF">A2803_01925</name>
</gene>
<feature type="transmembrane region" description="Helical" evidence="1">
    <location>
        <begin position="15"/>
        <end position="35"/>
    </location>
</feature>
<keyword evidence="1" id="KW-0812">Transmembrane</keyword>
<protein>
    <submittedName>
        <fullName evidence="2">Uncharacterized protein</fullName>
    </submittedName>
</protein>
<evidence type="ECO:0000313" key="3">
    <source>
        <dbReference type="Proteomes" id="UP000178870"/>
    </source>
</evidence>
<comment type="caution">
    <text evidence="2">The sequence shown here is derived from an EMBL/GenBank/DDBJ whole genome shotgun (WGS) entry which is preliminary data.</text>
</comment>
<dbReference type="Proteomes" id="UP000178870">
    <property type="component" value="Unassembled WGS sequence"/>
</dbReference>
<name>A0A1F7YV56_9BACT</name>
<keyword evidence="1" id="KW-0472">Membrane</keyword>
<evidence type="ECO:0000313" key="2">
    <source>
        <dbReference type="EMBL" id="OGM31212.1"/>
    </source>
</evidence>
<organism evidence="2 3">
    <name type="scientific">Candidatus Woesebacteria bacterium RIFCSPHIGHO2_01_FULL_44_21</name>
    <dbReference type="NCBI Taxonomy" id="1802503"/>
    <lineage>
        <taxon>Bacteria</taxon>
        <taxon>Candidatus Woeseibacteriota</taxon>
    </lineage>
</organism>